<dbReference type="EMBL" id="AZHE01000029">
    <property type="protein sequence ID" value="KHN94870.1"/>
    <property type="molecule type" value="Genomic_DNA"/>
</dbReference>
<feature type="transmembrane region" description="Helical" evidence="1">
    <location>
        <begin position="45"/>
        <end position="64"/>
    </location>
</feature>
<sequence length="125" mass="13810">MTSTHRLADASLKSWGAWLACATLLWAVSFTVADAVTVLDSVLSVASAAFIAWLTFGIGGVSWYHRNWREKFDGNNVPLAVALFMNAVGLWAAVRQLMDVFDDKESRIGYGIRAQRHRHFRGPAA</sequence>
<name>A0A0B2WPF5_METAS</name>
<proteinExistence type="predicted"/>
<keyword evidence="1" id="KW-0812">Transmembrane</keyword>
<keyword evidence="1" id="KW-1133">Transmembrane helix</keyword>
<organism evidence="2 3">
    <name type="scientific">Metarhizium album (strain ARSEF 1941)</name>
    <dbReference type="NCBI Taxonomy" id="1081103"/>
    <lineage>
        <taxon>Eukaryota</taxon>
        <taxon>Fungi</taxon>
        <taxon>Dikarya</taxon>
        <taxon>Ascomycota</taxon>
        <taxon>Pezizomycotina</taxon>
        <taxon>Sordariomycetes</taxon>
        <taxon>Hypocreomycetidae</taxon>
        <taxon>Hypocreales</taxon>
        <taxon>Clavicipitaceae</taxon>
        <taxon>Metarhizium</taxon>
    </lineage>
</organism>
<accession>A0A0B2WPF5</accession>
<gene>
    <name evidence="2" type="ORF">MAM_07289</name>
</gene>
<keyword evidence="3" id="KW-1185">Reference proteome</keyword>
<dbReference type="GeneID" id="63741744"/>
<protein>
    <submittedName>
        <fullName evidence="2">Amino acid transporter</fullName>
    </submittedName>
</protein>
<comment type="caution">
    <text evidence="2">The sequence shown here is derived from an EMBL/GenBank/DDBJ whole genome shotgun (WGS) entry which is preliminary data.</text>
</comment>
<reference evidence="2 3" key="1">
    <citation type="journal article" date="2014" name="Proc. Natl. Acad. Sci. U.S.A.">
        <title>Trajectory and genomic determinants of fungal-pathogen speciation and host adaptation.</title>
        <authorList>
            <person name="Hu X."/>
            <person name="Xiao G."/>
            <person name="Zheng P."/>
            <person name="Shang Y."/>
            <person name="Su Y."/>
            <person name="Zhang X."/>
            <person name="Liu X."/>
            <person name="Zhan S."/>
            <person name="St Leger R.J."/>
            <person name="Wang C."/>
        </authorList>
    </citation>
    <scope>NUCLEOTIDE SEQUENCE [LARGE SCALE GENOMIC DNA]</scope>
    <source>
        <strain evidence="2 3">ARSEF 1941</strain>
    </source>
</reference>
<dbReference type="STRING" id="1081103.A0A0B2WPF5"/>
<dbReference type="HOGENOM" id="CLU_1993123_0_0_1"/>
<keyword evidence="1" id="KW-0472">Membrane</keyword>
<dbReference type="RefSeq" id="XP_040675936.1">
    <property type="nucleotide sequence ID" value="XM_040826087.1"/>
</dbReference>
<feature type="transmembrane region" description="Helical" evidence="1">
    <location>
        <begin position="76"/>
        <end position="94"/>
    </location>
</feature>
<evidence type="ECO:0000256" key="1">
    <source>
        <dbReference type="SAM" id="Phobius"/>
    </source>
</evidence>
<dbReference type="AlphaFoldDB" id="A0A0B2WPF5"/>
<evidence type="ECO:0000313" key="3">
    <source>
        <dbReference type="Proteomes" id="UP000030816"/>
    </source>
</evidence>
<dbReference type="OrthoDB" id="294730at2759"/>
<evidence type="ECO:0000313" key="2">
    <source>
        <dbReference type="EMBL" id="KHN94870.1"/>
    </source>
</evidence>
<dbReference type="Proteomes" id="UP000030816">
    <property type="component" value="Unassembled WGS sequence"/>
</dbReference>